<dbReference type="RefSeq" id="WP_042821729.1">
    <property type="nucleotide sequence ID" value="NZ_CP053649.1"/>
</dbReference>
<dbReference type="eggNOG" id="ENOG5033GC5">
    <property type="taxonomic scope" value="Bacteria"/>
</dbReference>
<dbReference type="AlphaFoldDB" id="A0A098Q0U4"/>
<dbReference type="Pfam" id="PF11086">
    <property type="entry name" value="DUF2878"/>
    <property type="match status" value="1"/>
</dbReference>
<dbReference type="InterPro" id="IPR021306">
    <property type="entry name" value="DUF2878"/>
</dbReference>
<dbReference type="Proteomes" id="UP000028012">
    <property type="component" value="Unassembled WGS sequence"/>
</dbReference>
<comment type="caution">
    <text evidence="1">The sequence shown here is derived from an EMBL/GenBank/DDBJ whole genome shotgun (WGS) entry which is preliminary data.</text>
</comment>
<gene>
    <name evidence="1" type="ORF">GW15_0206095</name>
</gene>
<protein>
    <submittedName>
        <fullName evidence="1">Membrane protein</fullName>
    </submittedName>
</protein>
<proteinExistence type="predicted"/>
<name>A0A098Q0U4_9XANT</name>
<evidence type="ECO:0000313" key="2">
    <source>
        <dbReference type="Proteomes" id="UP000028012"/>
    </source>
</evidence>
<dbReference type="EMBL" id="JPHD02000051">
    <property type="protein sequence ID" value="KGE52885.1"/>
    <property type="molecule type" value="Genomic_DNA"/>
</dbReference>
<dbReference type="STRING" id="325777.GW15_0206095"/>
<dbReference type="HOGENOM" id="CLU_110723_1_0_6"/>
<accession>A0A098Q0U4</accession>
<evidence type="ECO:0000313" key="1">
    <source>
        <dbReference type="EMBL" id="KGE52885.1"/>
    </source>
</evidence>
<organism evidence="1 2">
    <name type="scientific">Xanthomonas axonopodis pv. vasculorum</name>
    <dbReference type="NCBI Taxonomy" id="325777"/>
    <lineage>
        <taxon>Bacteria</taxon>
        <taxon>Pseudomonadati</taxon>
        <taxon>Pseudomonadota</taxon>
        <taxon>Gammaproteobacteria</taxon>
        <taxon>Lysobacterales</taxon>
        <taxon>Lysobacteraceae</taxon>
        <taxon>Xanthomonas</taxon>
    </lineage>
</organism>
<reference evidence="1 2" key="1">
    <citation type="submission" date="2014-09" db="EMBL/GenBank/DDBJ databases">
        <title>A draft genome sequence for Xanthomonas axonopodis pv. vasculorum NCPPB 900.</title>
        <authorList>
            <person name="Harrison J."/>
            <person name="Studholme D.J."/>
        </authorList>
    </citation>
    <scope>NUCLEOTIDE SEQUENCE [LARGE SCALE GENOMIC DNA]</scope>
    <source>
        <strain evidence="1 2">NCPPB 900</strain>
    </source>
</reference>
<sequence>MKQLGNYLGLQVLWVIAVTSAAHARILPTLLALGVFALYQLWPSRRAPGDMQLMIAALSLGLLLDTTLAAGNWVRYAAPWPGSLLAPPWILALWLGFALTLNHSLATAMQRPWLAVVLGAIFGPFSYWLAQRSWHAVEFQAPFLHSVLAVGIGWGVACGVLSLYARRLARPLPDDPTGELQ</sequence>
<dbReference type="GeneID" id="58002270"/>